<keyword evidence="2" id="KW-0677">Repeat</keyword>
<evidence type="ECO:0000256" key="2">
    <source>
        <dbReference type="ARBA" id="ARBA00022737"/>
    </source>
</evidence>
<name>A0A915AC15_PARUN</name>
<dbReference type="InterPro" id="IPR000571">
    <property type="entry name" value="Znf_CCCH"/>
</dbReference>
<evidence type="ECO:0000256" key="4">
    <source>
        <dbReference type="ARBA" id="ARBA00022833"/>
    </source>
</evidence>
<dbReference type="Pfam" id="PF00642">
    <property type="entry name" value="zf-CCCH"/>
    <property type="match status" value="1"/>
</dbReference>
<reference evidence="8" key="1">
    <citation type="submission" date="2022-11" db="UniProtKB">
        <authorList>
            <consortium name="WormBaseParasite"/>
        </authorList>
    </citation>
    <scope>IDENTIFICATION</scope>
</reference>
<dbReference type="GO" id="GO:0008270">
    <property type="term" value="F:zinc ion binding"/>
    <property type="evidence" value="ECO:0007669"/>
    <property type="project" value="UniProtKB-KW"/>
</dbReference>
<protein>
    <submittedName>
        <fullName evidence="8">C3H1-type domain-containing protein</fullName>
    </submittedName>
</protein>
<evidence type="ECO:0000313" key="8">
    <source>
        <dbReference type="WBParaSite" id="PgR004_g240_t03"/>
    </source>
</evidence>
<dbReference type="WBParaSite" id="PgR004_g240_t03">
    <property type="protein sequence ID" value="PgR004_g240_t03"/>
    <property type="gene ID" value="PgR004_g240"/>
</dbReference>
<dbReference type="InterPro" id="IPR009145">
    <property type="entry name" value="U2AF_small"/>
</dbReference>
<evidence type="ECO:0000256" key="1">
    <source>
        <dbReference type="ARBA" id="ARBA00022723"/>
    </source>
</evidence>
<feature type="domain" description="C3H1-type" evidence="6">
    <location>
        <begin position="20"/>
        <end position="48"/>
    </location>
</feature>
<evidence type="ECO:0000313" key="7">
    <source>
        <dbReference type="Proteomes" id="UP000887569"/>
    </source>
</evidence>
<dbReference type="Proteomes" id="UP000887569">
    <property type="component" value="Unplaced"/>
</dbReference>
<dbReference type="PROSITE" id="PS50103">
    <property type="entry name" value="ZF_C3H1"/>
    <property type="match status" value="1"/>
</dbReference>
<evidence type="ECO:0000256" key="3">
    <source>
        <dbReference type="ARBA" id="ARBA00022771"/>
    </source>
</evidence>
<dbReference type="AlphaFoldDB" id="A0A915AC15"/>
<keyword evidence="3 5" id="KW-0863">Zinc-finger</keyword>
<evidence type="ECO:0000256" key="5">
    <source>
        <dbReference type="PROSITE-ProRule" id="PRU00723"/>
    </source>
</evidence>
<accession>A0A915AC15</accession>
<keyword evidence="4 5" id="KW-0862">Zinc</keyword>
<proteinExistence type="predicted"/>
<dbReference type="PRINTS" id="PR01848">
    <property type="entry name" value="U2AUXFACTOR"/>
</dbReference>
<dbReference type="GO" id="GO:0089701">
    <property type="term" value="C:U2AF complex"/>
    <property type="evidence" value="ECO:0007669"/>
    <property type="project" value="InterPro"/>
</dbReference>
<keyword evidence="7" id="KW-1185">Reference proteome</keyword>
<organism evidence="7 8">
    <name type="scientific">Parascaris univalens</name>
    <name type="common">Nematode worm</name>
    <dbReference type="NCBI Taxonomy" id="6257"/>
    <lineage>
        <taxon>Eukaryota</taxon>
        <taxon>Metazoa</taxon>
        <taxon>Ecdysozoa</taxon>
        <taxon>Nematoda</taxon>
        <taxon>Chromadorea</taxon>
        <taxon>Rhabditida</taxon>
        <taxon>Spirurina</taxon>
        <taxon>Ascaridomorpha</taxon>
        <taxon>Ascaridoidea</taxon>
        <taxon>Ascarididae</taxon>
        <taxon>Parascaris</taxon>
    </lineage>
</organism>
<dbReference type="PANTHER" id="PTHR12620">
    <property type="entry name" value="U2 SNRNP AUXILIARY FACTOR, SMALL SUBUNIT"/>
    <property type="match status" value="1"/>
</dbReference>
<evidence type="ECO:0000259" key="6">
    <source>
        <dbReference type="PROSITE" id="PS50103"/>
    </source>
</evidence>
<sequence>MSNNYQMSGAEYLASIYGTEKDKVNCSFYFKIGACRHGEKCSRTHIMPSFSQTVLLKNLYHNPLIDTRQADAFAKVCSNSFLRQTVPSRRAVRSVLDVGCKYHVSPNELSGKRNRRWEVCYRDPLSSLFPFPIYLTSDLAKKANILMAVVAASESLICYSFTKLVH</sequence>
<dbReference type="GO" id="GO:0003723">
    <property type="term" value="F:RNA binding"/>
    <property type="evidence" value="ECO:0007669"/>
    <property type="project" value="InterPro"/>
</dbReference>
<feature type="zinc finger region" description="C3H1-type" evidence="5">
    <location>
        <begin position="20"/>
        <end position="48"/>
    </location>
</feature>
<keyword evidence="1 5" id="KW-0479">Metal-binding</keyword>
<dbReference type="GO" id="GO:0000398">
    <property type="term" value="P:mRNA splicing, via spliceosome"/>
    <property type="evidence" value="ECO:0007669"/>
    <property type="project" value="InterPro"/>
</dbReference>